<gene>
    <name evidence="3" type="primary">sufB</name>
    <name evidence="3" type="ORF">C1881_02890</name>
    <name evidence="4" type="ORF">DMP05_04690</name>
</gene>
<dbReference type="OrthoDB" id="9803529at2"/>
<dbReference type="RefSeq" id="WP_114615034.1">
    <property type="nucleotide sequence ID" value="NZ_DBEZNL010000008.1"/>
</dbReference>
<dbReference type="NCBIfam" id="TIGR01980">
    <property type="entry name" value="sufB"/>
    <property type="match status" value="1"/>
</dbReference>
<dbReference type="InterPro" id="IPR010231">
    <property type="entry name" value="SUF_FeS_clus_asmbl_SufB"/>
</dbReference>
<dbReference type="Proteomes" id="UP000271472">
    <property type="component" value="Unassembled WGS sequence"/>
</dbReference>
<dbReference type="EMBL" id="PPTO01000003">
    <property type="protein sequence ID" value="RDB60298.1"/>
    <property type="molecule type" value="Genomic_DNA"/>
</dbReference>
<dbReference type="InterPro" id="IPR055346">
    <property type="entry name" value="Fe-S_cluster_assembly_SufBD"/>
</dbReference>
<keyword evidence="6" id="KW-1185">Reference proteome</keyword>
<dbReference type="PANTHER" id="PTHR30508:SF1">
    <property type="entry name" value="UPF0051 PROTEIN ABCI8, CHLOROPLASTIC-RELATED"/>
    <property type="match status" value="1"/>
</dbReference>
<dbReference type="GeneID" id="98662034"/>
<evidence type="ECO:0000256" key="1">
    <source>
        <dbReference type="ARBA" id="ARBA00043967"/>
    </source>
</evidence>
<reference evidence="6" key="2">
    <citation type="submission" date="2018-05" db="EMBL/GenBank/DDBJ databases">
        <title>Genome Sequencing of selected type strains of the family Eggerthellaceae.</title>
        <authorList>
            <person name="Danylec N."/>
            <person name="Stoll D.A."/>
            <person name="Doetsch A."/>
            <person name="Huch M."/>
        </authorList>
    </citation>
    <scope>NUCLEOTIDE SEQUENCE [LARGE SCALE GENOMIC DNA]</scope>
    <source>
        <strain evidence="6">DSM 22006</strain>
    </source>
</reference>
<dbReference type="EMBL" id="QIBZ01000006">
    <property type="protein sequence ID" value="RNM35453.1"/>
    <property type="molecule type" value="Genomic_DNA"/>
</dbReference>
<dbReference type="Proteomes" id="UP000253975">
    <property type="component" value="Unassembled WGS sequence"/>
</dbReference>
<dbReference type="InterPro" id="IPR000825">
    <property type="entry name" value="SUF_FeS_clus_asmbl_SufBD_core"/>
</dbReference>
<organism evidence="3 5">
    <name type="scientific">Slackia isoflavoniconvertens</name>
    <dbReference type="NCBI Taxonomy" id="572010"/>
    <lineage>
        <taxon>Bacteria</taxon>
        <taxon>Bacillati</taxon>
        <taxon>Actinomycetota</taxon>
        <taxon>Coriobacteriia</taxon>
        <taxon>Eggerthellales</taxon>
        <taxon>Eggerthellaceae</taxon>
        <taxon>Slackia</taxon>
    </lineage>
</organism>
<reference evidence="3 5" key="1">
    <citation type="journal article" date="2018" name="Elife">
        <title>Discovery and characterization of a prevalent human gut bacterial enzyme sufficient for the inactivation of a family of plant toxins.</title>
        <authorList>
            <person name="Koppel N."/>
            <person name="Bisanz J.E."/>
            <person name="Pandelia M.E."/>
            <person name="Turnbaugh P.J."/>
            <person name="Balskus E.P."/>
        </authorList>
    </citation>
    <scope>NUCLEOTIDE SEQUENCE [LARGE SCALE GENOMIC DNA]</scope>
    <source>
        <strain evidence="3 5">OB21 GAM31</strain>
    </source>
</reference>
<feature type="domain" description="SUF system FeS cluster assembly SufBD core" evidence="2">
    <location>
        <begin position="207"/>
        <end position="441"/>
    </location>
</feature>
<accession>A0A369LQC1</accession>
<dbReference type="SUPFAM" id="SSF101960">
    <property type="entry name" value="Stabilizer of iron transporter SufD"/>
    <property type="match status" value="1"/>
</dbReference>
<dbReference type="InterPro" id="IPR037284">
    <property type="entry name" value="SUF_FeS_clus_asmbl_SufBD_sf"/>
</dbReference>
<dbReference type="Pfam" id="PF01458">
    <property type="entry name" value="SUFBD_core"/>
    <property type="match status" value="1"/>
</dbReference>
<proteinExistence type="inferred from homology"/>
<evidence type="ECO:0000313" key="5">
    <source>
        <dbReference type="Proteomes" id="UP000253975"/>
    </source>
</evidence>
<dbReference type="AlphaFoldDB" id="A0A369LQC1"/>
<evidence type="ECO:0000313" key="4">
    <source>
        <dbReference type="EMBL" id="RNM35453.1"/>
    </source>
</evidence>
<sequence length="470" mass="51736">MAKQHSEVADIDRSLYDFRYGEEGFERLDAGLTPEIVREISAKKDEPEWMLEFRLKSLEIYKSMSAPDWGPSIAGLDMDNIVTYVKPNTDQKSDWESLPDDVKNTFDRLGIPQAERAYLAGVGAQYDSELVYHNMQDTASKMGIVYSGIEEALHDPKWEPLIREKFMTLIPPTDHKFAALHGAVWSGGSFVYVPKDTKLDFPLQSYFRLNAKGAGQFEHTLIIVEDGADLHFIEGCSAPKYNVANLHAGAVELFVGKNAHLRYSTIENWSKNMYNLNTKRSVCDEGGSIEWVSGSFGSHVGYLYPMSILSGRKSTCTFTGITFAGQGQNLDTGCKVVLAAPDTSAAIETKSISKGGGVSTFRSSVVATEKAENSAASVSCQSLMLDADSRSDTIPAMDIRCKNVDVGHEATIGRISDDTVFYLMSRGISEEEARTMVVNGFADPVSKELPLEYAVEMNNLIKLEMEGAIG</sequence>
<comment type="similarity">
    <text evidence="1">Belongs to the iron-sulfur cluster assembly SufBD family.</text>
</comment>
<dbReference type="GO" id="GO:0016226">
    <property type="term" value="P:iron-sulfur cluster assembly"/>
    <property type="evidence" value="ECO:0007669"/>
    <property type="project" value="InterPro"/>
</dbReference>
<name>A0A369LQC1_9ACTN</name>
<evidence type="ECO:0000313" key="3">
    <source>
        <dbReference type="EMBL" id="RDB60298.1"/>
    </source>
</evidence>
<reference evidence="4" key="3">
    <citation type="journal article" date="2019" name="Microbiol. Resour. Announc.">
        <title>Draft Genome Sequences of Type Strains of Gordonibacter faecihominis, Paraeggerthella hongkongensis, Parvibacter caecicola,Slackia equolifaciens, Slackia faecicanis, and Slackia isoflavoniconvertens.</title>
        <authorList>
            <person name="Danylec N."/>
            <person name="Stoll D.A."/>
            <person name="Dotsch A."/>
            <person name="Huch M."/>
        </authorList>
    </citation>
    <scope>NUCLEOTIDE SEQUENCE</scope>
    <source>
        <strain evidence="4">DSM 22006</strain>
    </source>
</reference>
<protein>
    <submittedName>
        <fullName evidence="3">Fe-S cluster assembly protein SufB</fullName>
    </submittedName>
</protein>
<evidence type="ECO:0000313" key="6">
    <source>
        <dbReference type="Proteomes" id="UP000271472"/>
    </source>
</evidence>
<comment type="caution">
    <text evidence="3">The sequence shown here is derived from an EMBL/GenBank/DDBJ whole genome shotgun (WGS) entry which is preliminary data.</text>
</comment>
<dbReference type="PANTHER" id="PTHR30508">
    <property type="entry name" value="FES CLUSTER ASSEMBLY PROTEIN SUF"/>
    <property type="match status" value="1"/>
</dbReference>
<evidence type="ECO:0000259" key="2">
    <source>
        <dbReference type="Pfam" id="PF01458"/>
    </source>
</evidence>